<reference evidence="1" key="1">
    <citation type="submission" date="2019-08" db="EMBL/GenBank/DDBJ databases">
        <authorList>
            <person name="Kucharzyk K."/>
            <person name="Murdoch R.W."/>
            <person name="Higgins S."/>
            <person name="Loffler F."/>
        </authorList>
    </citation>
    <scope>NUCLEOTIDE SEQUENCE</scope>
</reference>
<sequence length="122" mass="13875">MDGQVFLKIIYIKYGFGRIFDLPNYIDANFHRIAQLVINLLLIVSQGQSFQREFLASDGIVISPAAMLAYRYGIDLHFNQGFGRRVDAAAKRIDPIETFFAQSTVIFAKQGQYQSFIGINNF</sequence>
<dbReference type="AlphaFoldDB" id="A0A645H5U7"/>
<evidence type="ECO:0000313" key="1">
    <source>
        <dbReference type="EMBL" id="MPN33449.1"/>
    </source>
</evidence>
<protein>
    <submittedName>
        <fullName evidence="1">Uncharacterized protein</fullName>
    </submittedName>
</protein>
<proteinExistence type="predicted"/>
<dbReference type="EMBL" id="VSSQ01085961">
    <property type="protein sequence ID" value="MPN33449.1"/>
    <property type="molecule type" value="Genomic_DNA"/>
</dbReference>
<comment type="caution">
    <text evidence="1">The sequence shown here is derived from an EMBL/GenBank/DDBJ whole genome shotgun (WGS) entry which is preliminary data.</text>
</comment>
<gene>
    <name evidence="1" type="ORF">SDC9_180937</name>
</gene>
<name>A0A645H5U7_9ZZZZ</name>
<organism evidence="1">
    <name type="scientific">bioreactor metagenome</name>
    <dbReference type="NCBI Taxonomy" id="1076179"/>
    <lineage>
        <taxon>unclassified sequences</taxon>
        <taxon>metagenomes</taxon>
        <taxon>ecological metagenomes</taxon>
    </lineage>
</organism>
<accession>A0A645H5U7</accession>